<dbReference type="SUPFAM" id="SSF55073">
    <property type="entry name" value="Nucleotide cyclase"/>
    <property type="match status" value="1"/>
</dbReference>
<dbReference type="InterPro" id="IPR050697">
    <property type="entry name" value="Adenylyl/Guanylyl_Cyclase_3/4"/>
</dbReference>
<feature type="domain" description="Guanylate cyclase" evidence="1">
    <location>
        <begin position="220"/>
        <end position="351"/>
    </location>
</feature>
<name>A0ABV3R218_9HYPH</name>
<dbReference type="InterPro" id="IPR001054">
    <property type="entry name" value="A/G_cyclase"/>
</dbReference>
<protein>
    <submittedName>
        <fullName evidence="2">Adenylate/guanylate cyclase domain-containing protein</fullName>
    </submittedName>
</protein>
<dbReference type="InterPro" id="IPR029787">
    <property type="entry name" value="Nucleotide_cyclase"/>
</dbReference>
<organism evidence="2 3">
    <name type="scientific">Mesorhizobium marinum</name>
    <dbReference type="NCBI Taxonomy" id="3228790"/>
    <lineage>
        <taxon>Bacteria</taxon>
        <taxon>Pseudomonadati</taxon>
        <taxon>Pseudomonadota</taxon>
        <taxon>Alphaproteobacteria</taxon>
        <taxon>Hyphomicrobiales</taxon>
        <taxon>Phyllobacteriaceae</taxon>
        <taxon>Mesorhizobium</taxon>
    </lineage>
</organism>
<accession>A0ABV3R218</accession>
<dbReference type="RefSeq" id="WP_367724636.1">
    <property type="nucleotide sequence ID" value="NZ_JBFOCI010000004.1"/>
</dbReference>
<dbReference type="PANTHER" id="PTHR43081:SF11">
    <property type="entry name" value="BLR2264 PROTEIN"/>
    <property type="match status" value="1"/>
</dbReference>
<dbReference type="Pfam" id="PF00211">
    <property type="entry name" value="Guanylate_cyc"/>
    <property type="match status" value="1"/>
</dbReference>
<dbReference type="Proteomes" id="UP001556196">
    <property type="component" value="Unassembled WGS sequence"/>
</dbReference>
<dbReference type="Gene3D" id="3.30.70.1230">
    <property type="entry name" value="Nucleotide cyclase"/>
    <property type="match status" value="1"/>
</dbReference>
<keyword evidence="3" id="KW-1185">Reference proteome</keyword>
<evidence type="ECO:0000313" key="2">
    <source>
        <dbReference type="EMBL" id="MEW9807351.1"/>
    </source>
</evidence>
<evidence type="ECO:0000259" key="1">
    <source>
        <dbReference type="PROSITE" id="PS50125"/>
    </source>
</evidence>
<dbReference type="PANTHER" id="PTHR43081">
    <property type="entry name" value="ADENYLATE CYCLASE, TERMINAL-DIFFERENTIATION SPECIFIC-RELATED"/>
    <property type="match status" value="1"/>
</dbReference>
<dbReference type="CDD" id="cd07302">
    <property type="entry name" value="CHD"/>
    <property type="match status" value="1"/>
</dbReference>
<comment type="caution">
    <text evidence="2">The sequence shown here is derived from an EMBL/GenBank/DDBJ whole genome shotgun (WGS) entry which is preliminary data.</text>
</comment>
<dbReference type="EMBL" id="JBFOCI010000004">
    <property type="protein sequence ID" value="MEW9807351.1"/>
    <property type="molecule type" value="Genomic_DNA"/>
</dbReference>
<reference evidence="2 3" key="1">
    <citation type="submission" date="2024-06" db="EMBL/GenBank/DDBJ databases">
        <authorList>
            <person name="Tuo L."/>
        </authorList>
    </citation>
    <scope>NUCLEOTIDE SEQUENCE [LARGE SCALE GENOMIC DNA]</scope>
    <source>
        <strain evidence="2 3">ZMM04-5</strain>
    </source>
</reference>
<sequence>MNDPDIASITAWTVERGLAGDGEIALLHGFCERCAAAGLPVTRAIAIIDTLHPVYEGRVFYWSGDRPLDTPMSQYEPNSGGDGEPGWLTSPFYQMFNSGEGEMRRRLHLGETADFAVLEDLRQEGQTDWFAMVQRFDKATAIGEMDCFMSRWTTAQPGGFSDADITALRRLVPTLGLAIKSASLARVAQSLVEAYLGRDPGRRVLKGKVSRGAAERINAVIWFSDLQGYTALTERIGSDEIIPLLNDYAEIVITSVHAAGGDVLKLMADGVLAIFTAGDPAAACAAALAAEASMRLKHDELNDRRAAAGRPVSSIYLGLHIGDVFYGNIGSKDRLDFTVVGQAVNEASRIASMCRSVDREVLFSSAFREFLPEPEQHRLVSVGRYALRGVSRPEELFTIDPERRG</sequence>
<proteinExistence type="predicted"/>
<gene>
    <name evidence="2" type="ORF">ABUE31_15260</name>
</gene>
<evidence type="ECO:0000313" key="3">
    <source>
        <dbReference type="Proteomes" id="UP001556196"/>
    </source>
</evidence>
<dbReference type="PROSITE" id="PS50125">
    <property type="entry name" value="GUANYLATE_CYCLASE_2"/>
    <property type="match status" value="1"/>
</dbReference>